<dbReference type="EMBL" id="RCMG01000693">
    <property type="protein sequence ID" value="KAG2850349.1"/>
    <property type="molecule type" value="Genomic_DNA"/>
</dbReference>
<evidence type="ECO:0000313" key="1">
    <source>
        <dbReference type="EMBL" id="KAG2850349.1"/>
    </source>
</evidence>
<evidence type="ECO:0000313" key="3">
    <source>
        <dbReference type="EMBL" id="KAG2915831.1"/>
    </source>
</evidence>
<evidence type="ECO:0000313" key="5">
    <source>
        <dbReference type="Proteomes" id="UP000774804"/>
    </source>
</evidence>
<dbReference type="Proteomes" id="UP000774804">
    <property type="component" value="Unassembled WGS sequence"/>
</dbReference>
<dbReference type="EMBL" id="RCMV01000696">
    <property type="protein sequence ID" value="KAG3213812.1"/>
    <property type="molecule type" value="Genomic_DNA"/>
</dbReference>
<evidence type="ECO:0000313" key="2">
    <source>
        <dbReference type="EMBL" id="KAG2900402.1"/>
    </source>
</evidence>
<organism evidence="2 5">
    <name type="scientific">Phytophthora cactorum</name>
    <dbReference type="NCBI Taxonomy" id="29920"/>
    <lineage>
        <taxon>Eukaryota</taxon>
        <taxon>Sar</taxon>
        <taxon>Stramenopiles</taxon>
        <taxon>Oomycota</taxon>
        <taxon>Peronosporomycetes</taxon>
        <taxon>Peronosporales</taxon>
        <taxon>Peronosporaceae</taxon>
        <taxon>Phytophthora</taxon>
    </lineage>
</organism>
<dbReference type="EMBL" id="RCMI01000698">
    <property type="protein sequence ID" value="KAG2900402.1"/>
    <property type="molecule type" value="Genomic_DNA"/>
</dbReference>
<reference evidence="2" key="1">
    <citation type="submission" date="2018-10" db="EMBL/GenBank/DDBJ databases">
        <title>Effector identification in a new, highly contiguous assembly of the strawberry crown rot pathogen Phytophthora cactorum.</title>
        <authorList>
            <person name="Armitage A.D."/>
            <person name="Nellist C.F."/>
            <person name="Bates H."/>
            <person name="Vickerstaff R.J."/>
            <person name="Harrison R.J."/>
        </authorList>
    </citation>
    <scope>NUCLEOTIDE SEQUENCE</scope>
    <source>
        <strain evidence="1">15-7</strain>
        <strain evidence="2">4032</strain>
        <strain evidence="3">4040</strain>
        <strain evidence="4">P421</strain>
    </source>
</reference>
<gene>
    <name evidence="1" type="ORF">PC113_g16859</name>
    <name evidence="2" type="ORF">PC115_g16218</name>
    <name evidence="3" type="ORF">PC117_g17910</name>
    <name evidence="4" type="ORF">PC129_g15266</name>
</gene>
<accession>A0A8T1BHQ8</accession>
<evidence type="ECO:0000313" key="4">
    <source>
        <dbReference type="EMBL" id="KAG3213812.1"/>
    </source>
</evidence>
<dbReference type="Proteomes" id="UP000760860">
    <property type="component" value="Unassembled WGS sequence"/>
</dbReference>
<dbReference type="EMBL" id="RCMK01000695">
    <property type="protein sequence ID" value="KAG2915831.1"/>
    <property type="molecule type" value="Genomic_DNA"/>
</dbReference>
<protein>
    <submittedName>
        <fullName evidence="2">Uncharacterized protein</fullName>
    </submittedName>
</protein>
<dbReference type="Proteomes" id="UP000735874">
    <property type="component" value="Unassembled WGS sequence"/>
</dbReference>
<comment type="caution">
    <text evidence="2">The sequence shown here is derived from an EMBL/GenBank/DDBJ whole genome shotgun (WGS) entry which is preliminary data.</text>
</comment>
<name>A0A8T1BHQ8_9STRA</name>
<dbReference type="AlphaFoldDB" id="A0A8T1BHQ8"/>
<proteinExistence type="predicted"/>
<dbReference type="Proteomes" id="UP000736787">
    <property type="component" value="Unassembled WGS sequence"/>
</dbReference>
<sequence>MYAPKMITVQMASEVSSLGYAEQLAESLDHLAAFQEQLL</sequence>